<evidence type="ECO:0000256" key="1">
    <source>
        <dbReference type="SAM" id="MobiDB-lite"/>
    </source>
</evidence>
<comment type="caution">
    <text evidence="2">The sequence shown here is derived from an EMBL/GenBank/DDBJ whole genome shotgun (WGS) entry which is preliminary data.</text>
</comment>
<protein>
    <submittedName>
        <fullName evidence="2">Uncharacterized protein</fullName>
    </submittedName>
</protein>
<evidence type="ECO:0000313" key="3">
    <source>
        <dbReference type="Proteomes" id="UP000566819"/>
    </source>
</evidence>
<dbReference type="EMBL" id="JAAMPI010001241">
    <property type="protein sequence ID" value="KAF4626035.1"/>
    <property type="molecule type" value="Genomic_DNA"/>
</dbReference>
<accession>A0A8H4RC02</accession>
<feature type="compositionally biased region" description="Basic and acidic residues" evidence="1">
    <location>
        <begin position="120"/>
        <end position="138"/>
    </location>
</feature>
<dbReference type="Proteomes" id="UP000566819">
    <property type="component" value="Unassembled WGS sequence"/>
</dbReference>
<dbReference type="AlphaFoldDB" id="A0A8H4RC02"/>
<sequence>MGGLGKEGCRKTCELCTNPSSRKYDENLGKLRTPSYSLASIPSPRPSPPIHQQTQNSKTTTHRDRAADLSDPSQPSLQPLPFFYDPPLAQKPLQPTSYSHTSNLPQLPPNLKRTSTYIDLTEKDDNQEPAAKRFRPELLENTAEEEFEPD</sequence>
<feature type="compositionally biased region" description="Low complexity" evidence="1">
    <location>
        <begin position="69"/>
        <end position="81"/>
    </location>
</feature>
<feature type="region of interest" description="Disordered" evidence="1">
    <location>
        <begin position="1"/>
        <end position="150"/>
    </location>
</feature>
<name>A0A8H4RC02_9HELO</name>
<gene>
    <name evidence="2" type="ORF">G7Y89_g12128</name>
</gene>
<keyword evidence="3" id="KW-1185">Reference proteome</keyword>
<feature type="compositionally biased region" description="Polar residues" evidence="1">
    <location>
        <begin position="93"/>
        <end position="105"/>
    </location>
</feature>
<evidence type="ECO:0000313" key="2">
    <source>
        <dbReference type="EMBL" id="KAF4626035.1"/>
    </source>
</evidence>
<organism evidence="2 3">
    <name type="scientific">Cudoniella acicularis</name>
    <dbReference type="NCBI Taxonomy" id="354080"/>
    <lineage>
        <taxon>Eukaryota</taxon>
        <taxon>Fungi</taxon>
        <taxon>Dikarya</taxon>
        <taxon>Ascomycota</taxon>
        <taxon>Pezizomycotina</taxon>
        <taxon>Leotiomycetes</taxon>
        <taxon>Helotiales</taxon>
        <taxon>Tricladiaceae</taxon>
        <taxon>Cudoniella</taxon>
    </lineage>
</organism>
<proteinExistence type="predicted"/>
<reference evidence="2 3" key="1">
    <citation type="submission" date="2020-03" db="EMBL/GenBank/DDBJ databases">
        <title>Draft Genome Sequence of Cudoniella acicularis.</title>
        <authorList>
            <person name="Buettner E."/>
            <person name="Kellner H."/>
        </authorList>
    </citation>
    <scope>NUCLEOTIDE SEQUENCE [LARGE SCALE GENOMIC DNA]</scope>
    <source>
        <strain evidence="2 3">DSM 108380</strain>
    </source>
</reference>